<proteinExistence type="predicted"/>
<dbReference type="EMBL" id="JAGDFM010000024">
    <property type="protein sequence ID" value="KAG7391133.1"/>
    <property type="molecule type" value="Genomic_DNA"/>
</dbReference>
<dbReference type="AlphaFoldDB" id="A0A8T1WGN3"/>
<protein>
    <submittedName>
        <fullName evidence="1">Uncharacterized protein</fullName>
    </submittedName>
</protein>
<dbReference type="Proteomes" id="UP000694044">
    <property type="component" value="Unassembled WGS sequence"/>
</dbReference>
<keyword evidence="2" id="KW-1185">Reference proteome</keyword>
<sequence>MQCRKASARKNTTDCFVPFNAALEAVISGVVCTTPLMYAHINRTVQNNIAVAVAISNDRPRRYTGSNHTHAKTIAAAKPTDRRKGELYSRGVVSSALEVRWLTAINGAWSGNNGLAGMKAAKATTRKRKRSPMKVPRRYAPSAELCGSCGYARACQEKATECNREQRSKNEFTVMDRARTPTTSVEGSARSMV</sequence>
<accession>A0A8T1WGN3</accession>
<gene>
    <name evidence="1" type="ORF">PHYPSEUDO_005900</name>
</gene>
<comment type="caution">
    <text evidence="1">The sequence shown here is derived from an EMBL/GenBank/DDBJ whole genome shotgun (WGS) entry which is preliminary data.</text>
</comment>
<evidence type="ECO:0000313" key="2">
    <source>
        <dbReference type="Proteomes" id="UP000694044"/>
    </source>
</evidence>
<evidence type="ECO:0000313" key="1">
    <source>
        <dbReference type="EMBL" id="KAG7391133.1"/>
    </source>
</evidence>
<reference evidence="1" key="1">
    <citation type="submission" date="2021-02" db="EMBL/GenBank/DDBJ databases">
        <authorList>
            <person name="Palmer J.M."/>
        </authorList>
    </citation>
    <scope>NUCLEOTIDE SEQUENCE</scope>
    <source>
        <strain evidence="1">SCRP734</strain>
    </source>
</reference>
<name>A0A8T1WGN3_9STRA</name>
<organism evidence="1 2">
    <name type="scientific">Phytophthora pseudosyringae</name>
    <dbReference type="NCBI Taxonomy" id="221518"/>
    <lineage>
        <taxon>Eukaryota</taxon>
        <taxon>Sar</taxon>
        <taxon>Stramenopiles</taxon>
        <taxon>Oomycota</taxon>
        <taxon>Peronosporomycetes</taxon>
        <taxon>Peronosporales</taxon>
        <taxon>Peronosporaceae</taxon>
        <taxon>Phytophthora</taxon>
    </lineage>
</organism>